<sequence>MYTLSHLSYHRLLLLPPLHNLSHPSFHQHHHFLPPHHNLSSNSVHYLLYIFSNRINQIVTISSKQVKKTTNIIQVSGSQPFCTYV</sequence>
<feature type="non-terminal residue" evidence="1">
    <location>
        <position position="85"/>
    </location>
</feature>
<dbReference type="AlphaFoldDB" id="A0A0B6XWY4"/>
<protein>
    <submittedName>
        <fullName evidence="1">Uncharacterized protein</fullName>
    </submittedName>
</protein>
<dbReference type="EMBL" id="HACG01001697">
    <property type="protein sequence ID" value="CEK48562.1"/>
    <property type="molecule type" value="Transcribed_RNA"/>
</dbReference>
<organism evidence="1">
    <name type="scientific">Arion vulgaris</name>
    <dbReference type="NCBI Taxonomy" id="1028688"/>
    <lineage>
        <taxon>Eukaryota</taxon>
        <taxon>Metazoa</taxon>
        <taxon>Spiralia</taxon>
        <taxon>Lophotrochozoa</taxon>
        <taxon>Mollusca</taxon>
        <taxon>Gastropoda</taxon>
        <taxon>Heterobranchia</taxon>
        <taxon>Euthyneura</taxon>
        <taxon>Panpulmonata</taxon>
        <taxon>Eupulmonata</taxon>
        <taxon>Stylommatophora</taxon>
        <taxon>Helicina</taxon>
        <taxon>Arionoidea</taxon>
        <taxon>Arionidae</taxon>
        <taxon>Arion</taxon>
    </lineage>
</organism>
<name>A0A0B6XWY4_9EUPU</name>
<reference evidence="1" key="1">
    <citation type="submission" date="2014-12" db="EMBL/GenBank/DDBJ databases">
        <title>Insight into the proteome of Arion vulgaris.</title>
        <authorList>
            <person name="Aradska J."/>
            <person name="Bulat T."/>
            <person name="Smidak R."/>
            <person name="Sarate P."/>
            <person name="Gangsoo J."/>
            <person name="Sialana F."/>
            <person name="Bilban M."/>
            <person name="Lubec G."/>
        </authorList>
    </citation>
    <scope>NUCLEOTIDE SEQUENCE</scope>
    <source>
        <tissue evidence="1">Skin</tissue>
    </source>
</reference>
<evidence type="ECO:0000313" key="1">
    <source>
        <dbReference type="EMBL" id="CEK48562.1"/>
    </source>
</evidence>
<proteinExistence type="predicted"/>
<gene>
    <name evidence="1" type="primary">ORF4424</name>
</gene>
<accession>A0A0B6XWY4</accession>